<keyword evidence="4" id="KW-1185">Reference proteome</keyword>
<reference evidence="3 4" key="1">
    <citation type="submission" date="2023-07" db="EMBL/GenBank/DDBJ databases">
        <authorList>
            <person name="Girao M."/>
            <person name="Carvalho M.F."/>
        </authorList>
    </citation>
    <scope>NUCLEOTIDE SEQUENCE [LARGE SCALE GENOMIC DNA]</scope>
    <source>
        <strain evidence="3 4">YIM65754</strain>
    </source>
</reference>
<comment type="caution">
    <text evidence="3">The sequence shown here is derived from an EMBL/GenBank/DDBJ whole genome shotgun (WGS) entry which is preliminary data.</text>
</comment>
<evidence type="ECO:0000313" key="3">
    <source>
        <dbReference type="EMBL" id="MEE2057789.1"/>
    </source>
</evidence>
<dbReference type="Gene3D" id="3.40.50.1820">
    <property type="entry name" value="alpha/beta hydrolase"/>
    <property type="match status" value="1"/>
</dbReference>
<dbReference type="InterPro" id="IPR013094">
    <property type="entry name" value="AB_hydrolase_3"/>
</dbReference>
<dbReference type="PANTHER" id="PTHR48081:SF8">
    <property type="entry name" value="ALPHA_BETA HYDROLASE FOLD-3 DOMAIN-CONTAINING PROTEIN-RELATED"/>
    <property type="match status" value="1"/>
</dbReference>
<proteinExistence type="predicted"/>
<gene>
    <name evidence="3" type="ORF">Q7514_09665</name>
</gene>
<sequence length="271" mass="29104">MTDTEPSSTSEHLAVEIETLDSAPVPILRVRPAGARPDAALLHFHGGGYRKGSPRMFADSVARIAAACETQVYAVGYRLSGECAFPGAMDDAVTAYRWLAGMIPGDRVALWGDSAGGGLAAALLLRLRQLEVPGPAGAFLFSPWADLRNTANSFRDNEHTDERFSLEQATEAAAAYLSGHPAVDPMVSPVLGDWAGQPRLILQCSDSEVLRDDTLLLARTAEDAGVDVRVKMHEGVPHIWNLSYPATPASESAVSYMAEQLDELFGSNLRR</sequence>
<evidence type="ECO:0000313" key="4">
    <source>
        <dbReference type="Proteomes" id="UP001336020"/>
    </source>
</evidence>
<dbReference type="PANTHER" id="PTHR48081">
    <property type="entry name" value="AB HYDROLASE SUPERFAMILY PROTEIN C4A8.06C"/>
    <property type="match status" value="1"/>
</dbReference>
<accession>A0ABU7L8B3</accession>
<dbReference type="RefSeq" id="WP_330133013.1">
    <property type="nucleotide sequence ID" value="NZ_JAUTXY010000003.1"/>
</dbReference>
<dbReference type="GO" id="GO:0016787">
    <property type="term" value="F:hydrolase activity"/>
    <property type="evidence" value="ECO:0007669"/>
    <property type="project" value="UniProtKB-KW"/>
</dbReference>
<feature type="domain" description="Alpha/beta hydrolase fold-3" evidence="2">
    <location>
        <begin position="41"/>
        <end position="240"/>
    </location>
</feature>
<dbReference type="SUPFAM" id="SSF53474">
    <property type="entry name" value="alpha/beta-Hydrolases"/>
    <property type="match status" value="1"/>
</dbReference>
<evidence type="ECO:0000259" key="2">
    <source>
        <dbReference type="Pfam" id="PF07859"/>
    </source>
</evidence>
<protein>
    <submittedName>
        <fullName evidence="3">Alpha/beta hydrolase fold domain-containing protein</fullName>
    </submittedName>
</protein>
<dbReference type="Proteomes" id="UP001336020">
    <property type="component" value="Unassembled WGS sequence"/>
</dbReference>
<evidence type="ECO:0000256" key="1">
    <source>
        <dbReference type="ARBA" id="ARBA00022801"/>
    </source>
</evidence>
<name>A0ABU7L8B3_9NOCA</name>
<organism evidence="3 4">
    <name type="scientific">Rhodococcus artemisiae</name>
    <dbReference type="NCBI Taxonomy" id="714159"/>
    <lineage>
        <taxon>Bacteria</taxon>
        <taxon>Bacillati</taxon>
        <taxon>Actinomycetota</taxon>
        <taxon>Actinomycetes</taxon>
        <taxon>Mycobacteriales</taxon>
        <taxon>Nocardiaceae</taxon>
        <taxon>Rhodococcus</taxon>
    </lineage>
</organism>
<dbReference type="Pfam" id="PF07859">
    <property type="entry name" value="Abhydrolase_3"/>
    <property type="match status" value="1"/>
</dbReference>
<dbReference type="EMBL" id="JAUTXY010000003">
    <property type="protein sequence ID" value="MEE2057789.1"/>
    <property type="molecule type" value="Genomic_DNA"/>
</dbReference>
<dbReference type="InterPro" id="IPR050300">
    <property type="entry name" value="GDXG_lipolytic_enzyme"/>
</dbReference>
<keyword evidence="1 3" id="KW-0378">Hydrolase</keyword>
<dbReference type="InterPro" id="IPR029058">
    <property type="entry name" value="AB_hydrolase_fold"/>
</dbReference>